<evidence type="ECO:0000313" key="2">
    <source>
        <dbReference type="EMBL" id="ODV79519.1"/>
    </source>
</evidence>
<dbReference type="GeneID" id="30985067"/>
<feature type="compositionally biased region" description="Acidic residues" evidence="1">
    <location>
        <begin position="80"/>
        <end position="90"/>
    </location>
</feature>
<feature type="compositionally biased region" description="Acidic residues" evidence="1">
    <location>
        <begin position="105"/>
        <end position="115"/>
    </location>
</feature>
<feature type="region of interest" description="Disordered" evidence="1">
    <location>
        <begin position="72"/>
        <end position="136"/>
    </location>
</feature>
<evidence type="ECO:0000313" key="3">
    <source>
        <dbReference type="Proteomes" id="UP000094285"/>
    </source>
</evidence>
<dbReference type="AlphaFoldDB" id="A0A1E4SJ41"/>
<dbReference type="OrthoDB" id="4019199at2759"/>
<accession>A0A1E4SJ41</accession>
<proteinExistence type="predicted"/>
<reference evidence="3" key="1">
    <citation type="submission" date="2016-05" db="EMBL/GenBank/DDBJ databases">
        <title>Comparative genomics of biotechnologically important yeasts.</title>
        <authorList>
            <consortium name="DOE Joint Genome Institute"/>
            <person name="Riley R."/>
            <person name="Haridas S."/>
            <person name="Wolfe K.H."/>
            <person name="Lopes M.R."/>
            <person name="Hittinger C.T."/>
            <person name="Goker M."/>
            <person name="Salamov A."/>
            <person name="Wisecaver J."/>
            <person name="Long T.M."/>
            <person name="Aerts A.L."/>
            <person name="Barry K."/>
            <person name="Choi C."/>
            <person name="Clum A."/>
            <person name="Coughlan A.Y."/>
            <person name="Deshpande S."/>
            <person name="Douglass A.P."/>
            <person name="Hanson S.J."/>
            <person name="Klenk H.-P."/>
            <person name="Labutti K."/>
            <person name="Lapidus A."/>
            <person name="Lindquist E."/>
            <person name="Lipzen A."/>
            <person name="Meier-Kolthoff J.P."/>
            <person name="Ohm R.A."/>
            <person name="Otillar R.P."/>
            <person name="Pangilinan J."/>
            <person name="Peng Y."/>
            <person name="Rokas A."/>
            <person name="Rosa C.A."/>
            <person name="Scheuner C."/>
            <person name="Sibirny A.A."/>
            <person name="Slot J.C."/>
            <person name="Stielow J.B."/>
            <person name="Sun H."/>
            <person name="Kurtzman C.P."/>
            <person name="Blackwell M."/>
            <person name="Grigoriev I.V."/>
            <person name="Jeffries T.W."/>
        </authorList>
    </citation>
    <scope>NUCLEOTIDE SEQUENCE [LARGE SCALE GENOMIC DNA]</scope>
    <source>
        <strain evidence="3">NRRL Y-17324</strain>
    </source>
</reference>
<dbReference type="RefSeq" id="XP_020064641.1">
    <property type="nucleotide sequence ID" value="XM_020210931.1"/>
</dbReference>
<keyword evidence="3" id="KW-1185">Reference proteome</keyword>
<feature type="compositionally biased region" description="Basic and acidic residues" evidence="1">
    <location>
        <begin position="116"/>
        <end position="136"/>
    </location>
</feature>
<name>A0A1E4SJ41_9ASCO</name>
<dbReference type="Proteomes" id="UP000094285">
    <property type="component" value="Unassembled WGS sequence"/>
</dbReference>
<gene>
    <name evidence="2" type="ORF">CANTADRAFT_6633</name>
</gene>
<dbReference type="EMBL" id="KV453912">
    <property type="protein sequence ID" value="ODV79519.1"/>
    <property type="molecule type" value="Genomic_DNA"/>
</dbReference>
<sequence length="136" mass="15239">MDPLTPVPASVKLALTIGAVTGATVAFIANREQVLETAESMFENGARFCRAQLERSRKNKMFADAHEDNWFANQNLSNVDDSDSSDDDMTTPDASDFAASPETSDYYDSDDDEHEEVQMRRRRMSDEVKGHIEEVD</sequence>
<protein>
    <submittedName>
        <fullName evidence="2">Uncharacterized protein</fullName>
    </submittedName>
</protein>
<evidence type="ECO:0000256" key="1">
    <source>
        <dbReference type="SAM" id="MobiDB-lite"/>
    </source>
</evidence>
<organism evidence="2 3">
    <name type="scientific">Suhomyces tanzawaensis NRRL Y-17324</name>
    <dbReference type="NCBI Taxonomy" id="984487"/>
    <lineage>
        <taxon>Eukaryota</taxon>
        <taxon>Fungi</taxon>
        <taxon>Dikarya</taxon>
        <taxon>Ascomycota</taxon>
        <taxon>Saccharomycotina</taxon>
        <taxon>Pichiomycetes</taxon>
        <taxon>Debaryomycetaceae</taxon>
        <taxon>Suhomyces</taxon>
    </lineage>
</organism>